<comment type="caution">
    <text evidence="3">The sequence shown here is derived from an EMBL/GenBank/DDBJ whole genome shotgun (WGS) entry which is preliminary data.</text>
</comment>
<reference evidence="4" key="1">
    <citation type="journal article" date="2019" name="Int. J. Syst. Evol. Microbiol.">
        <title>The Global Catalogue of Microorganisms (GCM) 10K type strain sequencing project: providing services to taxonomists for standard genome sequencing and annotation.</title>
        <authorList>
            <consortium name="The Broad Institute Genomics Platform"/>
            <consortium name="The Broad Institute Genome Sequencing Center for Infectious Disease"/>
            <person name="Wu L."/>
            <person name="Ma J."/>
        </authorList>
    </citation>
    <scope>NUCLEOTIDE SEQUENCE [LARGE SCALE GENOMIC DNA]</scope>
    <source>
        <strain evidence="4">KCTC 52640</strain>
    </source>
</reference>
<evidence type="ECO:0000313" key="4">
    <source>
        <dbReference type="Proteomes" id="UP001595462"/>
    </source>
</evidence>
<dbReference type="RefSeq" id="WP_380691098.1">
    <property type="nucleotide sequence ID" value="NZ_JBHRSS010000008.1"/>
</dbReference>
<dbReference type="InterPro" id="IPR005184">
    <property type="entry name" value="DUF306_Meta_HslJ"/>
</dbReference>
<feature type="chain" id="PRO_5046634034" evidence="1">
    <location>
        <begin position="22"/>
        <end position="149"/>
    </location>
</feature>
<dbReference type="InterPro" id="IPR038670">
    <property type="entry name" value="HslJ-like_sf"/>
</dbReference>
<dbReference type="EMBL" id="JBHRSS010000008">
    <property type="protein sequence ID" value="MFC3105560.1"/>
    <property type="molecule type" value="Genomic_DNA"/>
</dbReference>
<organism evidence="3 4">
    <name type="scientific">Salinisphaera aquimarina</name>
    <dbReference type="NCBI Taxonomy" id="2094031"/>
    <lineage>
        <taxon>Bacteria</taxon>
        <taxon>Pseudomonadati</taxon>
        <taxon>Pseudomonadota</taxon>
        <taxon>Gammaproteobacteria</taxon>
        <taxon>Salinisphaerales</taxon>
        <taxon>Salinisphaeraceae</taxon>
        <taxon>Salinisphaera</taxon>
    </lineage>
</organism>
<evidence type="ECO:0000259" key="2">
    <source>
        <dbReference type="Pfam" id="PF03724"/>
    </source>
</evidence>
<dbReference type="PANTHER" id="PTHR35535">
    <property type="entry name" value="HEAT SHOCK PROTEIN HSLJ"/>
    <property type="match status" value="1"/>
</dbReference>
<feature type="signal peptide" evidence="1">
    <location>
        <begin position="1"/>
        <end position="21"/>
    </location>
</feature>
<keyword evidence="1" id="KW-0732">Signal</keyword>
<evidence type="ECO:0000256" key="1">
    <source>
        <dbReference type="SAM" id="SignalP"/>
    </source>
</evidence>
<dbReference type="InterPro" id="IPR053147">
    <property type="entry name" value="Hsp_HslJ-like"/>
</dbReference>
<dbReference type="Pfam" id="PF03724">
    <property type="entry name" value="META"/>
    <property type="match status" value="1"/>
</dbReference>
<dbReference type="Gene3D" id="2.40.128.270">
    <property type="match status" value="1"/>
</dbReference>
<sequence length="149" mass="16489">MSGLRIPGFCLVMALTLALSACQSAPGASTHPDDALTNTYWKLVSVGGHSVQVQPNRREPHLVLVNEGQRVQGFAGCNSLSGRYRQDDEQLRFEQIVTTRMFCADQMSTEQAFLDALKRSVQAHIERNQLTLLDAGGRSLAHFESRVMQ</sequence>
<dbReference type="PROSITE" id="PS51257">
    <property type="entry name" value="PROKAR_LIPOPROTEIN"/>
    <property type="match status" value="1"/>
</dbReference>
<name>A0ABV7ESR3_9GAMM</name>
<dbReference type="PANTHER" id="PTHR35535:SF1">
    <property type="entry name" value="HEAT SHOCK PROTEIN HSLJ"/>
    <property type="match status" value="1"/>
</dbReference>
<accession>A0ABV7ESR3</accession>
<proteinExistence type="predicted"/>
<feature type="domain" description="DUF306" evidence="2">
    <location>
        <begin position="34"/>
        <end position="144"/>
    </location>
</feature>
<gene>
    <name evidence="3" type="ORF">ACFOSU_16940</name>
</gene>
<evidence type="ECO:0000313" key="3">
    <source>
        <dbReference type="EMBL" id="MFC3105560.1"/>
    </source>
</evidence>
<dbReference type="Proteomes" id="UP001595462">
    <property type="component" value="Unassembled WGS sequence"/>
</dbReference>
<protein>
    <submittedName>
        <fullName evidence="3">META domain-containing protein</fullName>
    </submittedName>
</protein>
<keyword evidence="4" id="KW-1185">Reference proteome</keyword>